<dbReference type="InterPro" id="IPR043128">
    <property type="entry name" value="Rev_trsase/Diguanyl_cyclase"/>
</dbReference>
<dbReference type="GO" id="GO:0000166">
    <property type="term" value="F:nucleotide binding"/>
    <property type="evidence" value="ECO:0007669"/>
    <property type="project" value="UniProtKB-KW"/>
</dbReference>
<organism evidence="4 5">
    <name type="scientific">Candidatus Chryseopegocella kryptomonas</name>
    <dbReference type="NCBI Taxonomy" id="1633643"/>
    <lineage>
        <taxon>Bacteria</taxon>
        <taxon>Pseudomonadati</taxon>
        <taxon>Candidatus Kryptoniota</taxon>
        <taxon>Candidatus Chryseopegocella</taxon>
    </lineage>
</organism>
<gene>
    <name evidence="4" type="ORF">JGI23_01780</name>
</gene>
<keyword evidence="5" id="KW-1185">Reference proteome</keyword>
<dbReference type="InterPro" id="IPR052117">
    <property type="entry name" value="Cas10/Csm1_subtype-III-A"/>
</dbReference>
<dbReference type="OrthoDB" id="9758700at2"/>
<dbReference type="EMBL" id="CZVW01000026">
    <property type="protein sequence ID" value="CUT04684.1"/>
    <property type="molecule type" value="Genomic_DNA"/>
</dbReference>
<evidence type="ECO:0000256" key="2">
    <source>
        <dbReference type="ARBA" id="ARBA00023118"/>
    </source>
</evidence>
<dbReference type="GO" id="GO:0051607">
    <property type="term" value="P:defense response to virus"/>
    <property type="evidence" value="ECO:0007669"/>
    <property type="project" value="UniProtKB-KW"/>
</dbReference>
<evidence type="ECO:0000256" key="1">
    <source>
        <dbReference type="ARBA" id="ARBA00022741"/>
    </source>
</evidence>
<dbReference type="CDD" id="cd09679">
    <property type="entry name" value="Cas10_III"/>
    <property type="match status" value="1"/>
</dbReference>
<keyword evidence="1" id="KW-0547">Nucleotide-binding</keyword>
<reference evidence="5" key="1">
    <citation type="submission" date="2015-11" db="EMBL/GenBank/DDBJ databases">
        <authorList>
            <person name="Varghese N."/>
        </authorList>
    </citation>
    <scope>NUCLEOTIDE SEQUENCE [LARGE SCALE GENOMIC DNA]</scope>
    <source>
        <strain evidence="5">JGI-23</strain>
    </source>
</reference>
<dbReference type="PANTHER" id="PTHR36528">
    <property type="entry name" value="CRISPR SYSTEM SINGLE-STRAND-SPECIFIC DEOXYRIBONUCLEASE CAS10/CSM1 (SUBTYPE III-A)"/>
    <property type="match status" value="1"/>
</dbReference>
<dbReference type="InterPro" id="IPR038242">
    <property type="entry name" value="Cmr2_N"/>
</dbReference>
<dbReference type="AlphaFoldDB" id="A0A0P1P1T7"/>
<dbReference type="InterPro" id="IPR013407">
    <property type="entry name" value="CRISPR-assoc_prot_Cmr2"/>
</dbReference>
<dbReference type="InterPro" id="IPR000160">
    <property type="entry name" value="GGDEF_dom"/>
</dbReference>
<protein>
    <submittedName>
        <fullName evidence="4">CRISPR-associated protein Cmr2</fullName>
    </submittedName>
</protein>
<dbReference type="RefSeq" id="WP_092350962.1">
    <property type="nucleotide sequence ID" value="NZ_CZVW01000026.1"/>
</dbReference>
<dbReference type="InterPro" id="IPR054767">
    <property type="entry name" value="Cas10-Cmr2_palm2"/>
</dbReference>
<dbReference type="Gene3D" id="3.30.70.2220">
    <property type="entry name" value="CRISPR-Cas system, Cmr2 subunit, D1 domain, cysteine cluster"/>
    <property type="match status" value="1"/>
</dbReference>
<feature type="domain" description="GGDEF" evidence="3">
    <location>
        <begin position="593"/>
        <end position="759"/>
    </location>
</feature>
<accession>A0A0P1P1T7</accession>
<evidence type="ECO:0000313" key="4">
    <source>
        <dbReference type="EMBL" id="CUT04684.1"/>
    </source>
</evidence>
<proteinExistence type="predicted"/>
<sequence length="865" mass="101015">MADYKLKLKALLHDPPDKFLHLKSHEKIADELFKNLFTETPHVNEAILADRLASALSRIIVAPNFDDENKRNEFEKVSQVIDLKEAEFIDIFSEQKSSIESPQSHEEVKNLFENLGKLTFQDQQERAKFIFLFFWRFLPEIFPWIDKHPADTRAPNHSIYDHLVQTSAIVSALPKPAFLLFTISPVQEFISKARKTSDLWAGSYMLSYFIYKCIEVVMEKLGPDNVIFPNLLGQPTVDRWLYEKFKGSPITQSFSNENYFRKFIDNAFSDEKLTIANFPNRFLAIIPYDNSLAKEVEEAFRNELEEISEKVCDEILKSLKDEKQNSANQNQVLKNQILSQIKNHLFNYFQAYWVVLPWTNDTQNYSPNEALEDYGKLISNNNELYQTVQTIINHPYYKPANVGSAYSLLLELTEKLLGARKSIRNVLKENYYESRGEKCHLCGEFEVLDIDWNNLRKNKPELVKEGERLCGVCITKRLFPEIIKEKFILSDPVKFPSTSEMASIGGKRRLNDSLKNDLKNKIEPFLNKYPAIPKTISVPKLKNDPLYNIDGQFLMEETYRADYFEKEYGVKVSENDFKDILETLRKYNINPSKYYAILQMDGDNMGKWLKGEFNPKIKDTIHPKVVDALISYSEDKELKRLLFSKHPNSPSIHQAFSRRLSQFAIEEVRKIVEDEHYGKLIYAGGDDILAFLPIEEVLSCAYDLQINFKKVLSPKASMSAGIVIVHHKYPLYLALKEVRDAEKMAKKTFQKDAFCIRVISHSGEIRDAGGKWELIKFIEDLICKFRNEQIPSTFAKEFSEVYESEKIENKELLKVELKRIYFRKRVEDKDYINKIIEQFENYNFDVKYFVNLFLISKFLSREVRI</sequence>
<dbReference type="Pfam" id="PF22335">
    <property type="entry name" value="Cas10-Cmr2_palm2"/>
    <property type="match status" value="1"/>
</dbReference>
<dbReference type="InterPro" id="IPR024615">
    <property type="entry name" value="CRISPR-assoc_Cmr2_N"/>
</dbReference>
<dbReference type="PANTHER" id="PTHR36528:SF1">
    <property type="entry name" value="CRISPR SYSTEM SINGLE-STRAND-SPECIFIC DEOXYRIBONUCLEASE CAS10_CSM1 (SUBTYPE III-A)"/>
    <property type="match status" value="1"/>
</dbReference>
<dbReference type="Gene3D" id="3.30.70.270">
    <property type="match status" value="1"/>
</dbReference>
<dbReference type="NCBIfam" id="TIGR02577">
    <property type="entry name" value="cas_TM1794_Cmr2"/>
    <property type="match status" value="1"/>
</dbReference>
<evidence type="ECO:0000259" key="3">
    <source>
        <dbReference type="PROSITE" id="PS50887"/>
    </source>
</evidence>
<keyword evidence="2" id="KW-0051">Antiviral defense</keyword>
<name>A0A0P1P1T7_9BACT</name>
<dbReference type="Pfam" id="PF12469">
    <property type="entry name" value="Cmr2_N"/>
    <property type="match status" value="1"/>
</dbReference>
<evidence type="ECO:0000313" key="5">
    <source>
        <dbReference type="Proteomes" id="UP000199197"/>
    </source>
</evidence>
<dbReference type="Proteomes" id="UP000199197">
    <property type="component" value="Unassembled WGS sequence"/>
</dbReference>
<dbReference type="PROSITE" id="PS50887">
    <property type="entry name" value="GGDEF"/>
    <property type="match status" value="1"/>
</dbReference>